<dbReference type="Gene3D" id="1.10.510.10">
    <property type="entry name" value="Transferase(Phosphotransferase) domain 1"/>
    <property type="match status" value="1"/>
</dbReference>
<gene>
    <name evidence="20" type="ORF">C1SCF055_LOCUS14130</name>
</gene>
<evidence type="ECO:0000313" key="23">
    <source>
        <dbReference type="Proteomes" id="UP001152797"/>
    </source>
</evidence>
<dbReference type="GO" id="GO:0006629">
    <property type="term" value="P:lipid metabolic process"/>
    <property type="evidence" value="ECO:0007669"/>
    <property type="project" value="InterPro"/>
</dbReference>
<dbReference type="InterPro" id="IPR000306">
    <property type="entry name" value="Znf_FYVE"/>
</dbReference>
<dbReference type="FunFam" id="2.20.25.100:FF:000001">
    <property type="entry name" value="40S ribosomal protein S27"/>
    <property type="match status" value="1"/>
</dbReference>
<comment type="caution">
    <text evidence="20">The sequence shown here is derived from an EMBL/GenBank/DDBJ whole genome shotgun (WGS) entry which is preliminary data.</text>
</comment>
<dbReference type="Pfam" id="PF01667">
    <property type="entry name" value="Ribosomal_S27e"/>
    <property type="match status" value="1"/>
</dbReference>
<dbReference type="Proteomes" id="UP001152797">
    <property type="component" value="Unassembled WGS sequence"/>
</dbReference>
<evidence type="ECO:0000256" key="14">
    <source>
        <dbReference type="PROSITE-ProRule" id="PRU00091"/>
    </source>
</evidence>
<keyword evidence="5 14" id="KW-0863">Zinc-finger</keyword>
<dbReference type="GO" id="GO:0003735">
    <property type="term" value="F:structural constituent of ribosome"/>
    <property type="evidence" value="ECO:0007669"/>
    <property type="project" value="InterPro"/>
</dbReference>
<dbReference type="GO" id="GO:0005524">
    <property type="term" value="F:ATP binding"/>
    <property type="evidence" value="ECO:0007669"/>
    <property type="project" value="UniProtKB-UniRule"/>
</dbReference>
<dbReference type="EMBL" id="CAMXCT010001112">
    <property type="protein sequence ID" value="CAI3986810.1"/>
    <property type="molecule type" value="Genomic_DNA"/>
</dbReference>
<reference evidence="21" key="2">
    <citation type="submission" date="2024-04" db="EMBL/GenBank/DDBJ databases">
        <authorList>
            <person name="Chen Y."/>
            <person name="Shah S."/>
            <person name="Dougan E. K."/>
            <person name="Thang M."/>
            <person name="Chan C."/>
        </authorList>
    </citation>
    <scope>NUCLEOTIDE SEQUENCE [LARGE SCALE GENOMIC DNA]</scope>
</reference>
<feature type="domain" description="FYVE-type" evidence="19">
    <location>
        <begin position="1467"/>
        <end position="1537"/>
    </location>
</feature>
<organism evidence="20">
    <name type="scientific">Cladocopium goreaui</name>
    <dbReference type="NCBI Taxonomy" id="2562237"/>
    <lineage>
        <taxon>Eukaryota</taxon>
        <taxon>Sar</taxon>
        <taxon>Alveolata</taxon>
        <taxon>Dinophyceae</taxon>
        <taxon>Suessiales</taxon>
        <taxon>Symbiodiniaceae</taxon>
        <taxon>Cladocopium</taxon>
    </lineage>
</organism>
<dbReference type="InterPro" id="IPR023407">
    <property type="entry name" value="Ribosomal_eS27_Zn-bd_dom_sf"/>
</dbReference>
<dbReference type="Pfam" id="PF00069">
    <property type="entry name" value="Pkinase"/>
    <property type="match status" value="1"/>
</dbReference>
<dbReference type="PROSITE" id="PS00107">
    <property type="entry name" value="PROTEIN_KINASE_ATP"/>
    <property type="match status" value="1"/>
</dbReference>
<evidence type="ECO:0000313" key="22">
    <source>
        <dbReference type="EMBL" id="CAL4774122.1"/>
    </source>
</evidence>
<dbReference type="GO" id="GO:0008270">
    <property type="term" value="F:zinc ion binding"/>
    <property type="evidence" value="ECO:0007669"/>
    <property type="project" value="UniProtKB-KW"/>
</dbReference>
<dbReference type="PANTHER" id="PTHR24056">
    <property type="entry name" value="CELL DIVISION PROTEIN KINASE"/>
    <property type="match status" value="1"/>
</dbReference>
<evidence type="ECO:0000256" key="3">
    <source>
        <dbReference type="ARBA" id="ARBA00022723"/>
    </source>
</evidence>
<dbReference type="OrthoDB" id="70570at2759"/>
<dbReference type="InterPro" id="IPR000719">
    <property type="entry name" value="Prot_kinase_dom"/>
</dbReference>
<dbReference type="InterPro" id="IPR050108">
    <property type="entry name" value="CDK"/>
</dbReference>
<comment type="subunit">
    <text evidence="10">May form a complex composed of at least the catalytic subunit CRK2 and a cyclin.</text>
</comment>
<dbReference type="PROSITE" id="PS50011">
    <property type="entry name" value="PROTEIN_KINASE_DOM"/>
    <property type="match status" value="1"/>
</dbReference>
<keyword evidence="8" id="KW-0689">Ribosomal protein</keyword>
<dbReference type="GO" id="GO:0004674">
    <property type="term" value="F:protein serine/threonine kinase activity"/>
    <property type="evidence" value="ECO:0007669"/>
    <property type="project" value="TreeGrafter"/>
</dbReference>
<feature type="region of interest" description="Disordered" evidence="16">
    <location>
        <begin position="31"/>
        <end position="59"/>
    </location>
</feature>
<evidence type="ECO:0000256" key="11">
    <source>
        <dbReference type="ARBA" id="ARBA00039612"/>
    </source>
</evidence>
<dbReference type="InterPro" id="IPR002921">
    <property type="entry name" value="Fungal_lipase-type"/>
</dbReference>
<keyword evidence="23" id="KW-1185">Reference proteome</keyword>
<keyword evidence="17" id="KW-1133">Transmembrane helix</keyword>
<feature type="binding site" evidence="15">
    <location>
        <position position="952"/>
    </location>
    <ligand>
        <name>ATP</name>
        <dbReference type="ChEBI" id="CHEBI:30616"/>
    </ligand>
</feature>
<dbReference type="SUPFAM" id="SSF57829">
    <property type="entry name" value="Zn-binding ribosomal proteins"/>
    <property type="match status" value="1"/>
</dbReference>
<evidence type="ECO:0000256" key="8">
    <source>
        <dbReference type="ARBA" id="ARBA00022980"/>
    </source>
</evidence>
<dbReference type="SMART" id="SM00064">
    <property type="entry name" value="FYVE"/>
    <property type="match status" value="1"/>
</dbReference>
<evidence type="ECO:0000256" key="2">
    <source>
        <dbReference type="ARBA" id="ARBA00010919"/>
    </source>
</evidence>
<protein>
    <recommendedName>
        <fullName evidence="11">Cyclin-dependent kinase 2 homolog</fullName>
    </recommendedName>
    <alternativeName>
        <fullName evidence="12">Cell division control protein 2 homolog</fullName>
    </alternativeName>
    <alternativeName>
        <fullName evidence="13">cdc2-related kinase 2</fullName>
    </alternativeName>
</protein>
<keyword evidence="4 15" id="KW-0547">Nucleotide-binding</keyword>
<dbReference type="EMBL" id="CAMXCT030001112">
    <property type="protein sequence ID" value="CAL4774122.1"/>
    <property type="molecule type" value="Genomic_DNA"/>
</dbReference>
<accession>A0A9P1FU10</accession>
<dbReference type="PROSITE" id="PS50178">
    <property type="entry name" value="ZF_FYVE"/>
    <property type="match status" value="1"/>
</dbReference>
<dbReference type="GO" id="GO:0006412">
    <property type="term" value="P:translation"/>
    <property type="evidence" value="ECO:0007669"/>
    <property type="project" value="InterPro"/>
</dbReference>
<keyword evidence="17" id="KW-0812">Transmembrane</keyword>
<feature type="transmembrane region" description="Helical" evidence="17">
    <location>
        <begin position="130"/>
        <end position="162"/>
    </location>
</feature>
<dbReference type="Gene3D" id="3.30.200.20">
    <property type="entry name" value="Phosphorylase Kinase, domain 1"/>
    <property type="match status" value="1"/>
</dbReference>
<dbReference type="InterPro" id="IPR011009">
    <property type="entry name" value="Kinase-like_dom_sf"/>
</dbReference>
<keyword evidence="6" id="KW-0862">Zinc</keyword>
<dbReference type="Gene3D" id="2.20.25.100">
    <property type="entry name" value="Zn-binding ribosomal proteins"/>
    <property type="match status" value="1"/>
</dbReference>
<dbReference type="SUPFAM" id="SSF56112">
    <property type="entry name" value="Protein kinase-like (PK-like)"/>
    <property type="match status" value="1"/>
</dbReference>
<name>A0A9P1FU10_9DINO</name>
<dbReference type="InterPro" id="IPR017455">
    <property type="entry name" value="Znf_FYVE-rel"/>
</dbReference>
<evidence type="ECO:0000256" key="1">
    <source>
        <dbReference type="ARBA" id="ARBA00001947"/>
    </source>
</evidence>
<evidence type="ECO:0000256" key="5">
    <source>
        <dbReference type="ARBA" id="ARBA00022771"/>
    </source>
</evidence>
<dbReference type="InterPro" id="IPR011011">
    <property type="entry name" value="Znf_FYVE_PHD"/>
</dbReference>
<dbReference type="InterPro" id="IPR029058">
    <property type="entry name" value="AB_hydrolase_fold"/>
</dbReference>
<evidence type="ECO:0000256" key="10">
    <source>
        <dbReference type="ARBA" id="ARBA00038543"/>
    </source>
</evidence>
<dbReference type="SUPFAM" id="SSF53474">
    <property type="entry name" value="alpha/beta-Hydrolases"/>
    <property type="match status" value="1"/>
</dbReference>
<dbReference type="EMBL" id="CAMXCT020001112">
    <property type="protein sequence ID" value="CAL1140185.1"/>
    <property type="molecule type" value="Genomic_DNA"/>
</dbReference>
<keyword evidence="22" id="KW-0418">Kinase</keyword>
<dbReference type="CDD" id="cd00519">
    <property type="entry name" value="Lipase_3"/>
    <property type="match status" value="1"/>
</dbReference>
<feature type="domain" description="Protein kinase" evidence="18">
    <location>
        <begin position="922"/>
        <end position="1246"/>
    </location>
</feature>
<dbReference type="InterPro" id="IPR013083">
    <property type="entry name" value="Znf_RING/FYVE/PHD"/>
</dbReference>
<dbReference type="GO" id="GO:0005634">
    <property type="term" value="C:nucleus"/>
    <property type="evidence" value="ECO:0007669"/>
    <property type="project" value="TreeGrafter"/>
</dbReference>
<dbReference type="SUPFAM" id="SSF57903">
    <property type="entry name" value="FYVE/PHD zinc finger"/>
    <property type="match status" value="1"/>
</dbReference>
<evidence type="ECO:0000256" key="4">
    <source>
        <dbReference type="ARBA" id="ARBA00022741"/>
    </source>
</evidence>
<comment type="similarity">
    <text evidence="2">Belongs to the eukaryotic ribosomal protein eS27 family.</text>
</comment>
<evidence type="ECO:0000256" key="7">
    <source>
        <dbReference type="ARBA" id="ARBA00022840"/>
    </source>
</evidence>
<dbReference type="InterPro" id="IPR000592">
    <property type="entry name" value="Ribosomal_eS27"/>
</dbReference>
<evidence type="ECO:0000259" key="18">
    <source>
        <dbReference type="PROSITE" id="PS50011"/>
    </source>
</evidence>
<evidence type="ECO:0000313" key="20">
    <source>
        <dbReference type="EMBL" id="CAI3986810.1"/>
    </source>
</evidence>
<dbReference type="HAMAP" id="MF_00371">
    <property type="entry name" value="Ribosomal_eS27"/>
    <property type="match status" value="1"/>
</dbReference>
<keyword evidence="7 15" id="KW-0067">ATP-binding</keyword>
<feature type="region of interest" description="Disordered" evidence="16">
    <location>
        <begin position="605"/>
        <end position="624"/>
    </location>
</feature>
<comment type="cofactor">
    <cofactor evidence="1">
        <name>Zn(2+)</name>
        <dbReference type="ChEBI" id="CHEBI:29105"/>
    </cofactor>
</comment>
<dbReference type="GO" id="GO:0005840">
    <property type="term" value="C:ribosome"/>
    <property type="evidence" value="ECO:0007669"/>
    <property type="project" value="UniProtKB-KW"/>
</dbReference>
<dbReference type="Pfam" id="PF01764">
    <property type="entry name" value="Lipase_3"/>
    <property type="match status" value="1"/>
</dbReference>
<dbReference type="Gene3D" id="3.30.40.10">
    <property type="entry name" value="Zinc/RING finger domain, C3HC4 (zinc finger)"/>
    <property type="match status" value="1"/>
</dbReference>
<evidence type="ECO:0000256" key="9">
    <source>
        <dbReference type="ARBA" id="ARBA00023274"/>
    </source>
</evidence>
<keyword evidence="22" id="KW-0808">Transferase</keyword>
<evidence type="ECO:0000256" key="13">
    <source>
        <dbReference type="ARBA" id="ARBA00042858"/>
    </source>
</evidence>
<feature type="transmembrane region" description="Helical" evidence="17">
    <location>
        <begin position="174"/>
        <end position="195"/>
    </location>
</feature>
<sequence length="1541" mass="171184">MTANVPVDLSELNDACESSVPRERDAIEIAMDSSDSSSLRHWDTTGQQEGSEASEAENEMIVTGTDETDLQIKAVMKHMAHSIARMEAFQQFGAALRPRQRGSFYHKSRESHKISTFWSHSWRGGHWRKLLTLVIFYNGTAAVSLGFLASLLVMLLFLFGLLPGLERPFGNLQVKWSCWSLCSGCIVTSLVTIFWRPQTEVFLDRICISQVGNLKGQAIFSLAGMLQKSDKLLILWDPTWTERLWCRFELAAFLQSKKATPCDRKILKECVKIWFGSEQAFEDTVRSEILEILNHDLNEKVFRPCDLAAGWSSYKRIGPVFLPNDASVVVVQRMHRAAAFLGCMLILSACDFLLAVGLKAFCVSSWMHLGGGLTQVPAAIGCRIDRNPMRHILGTPSAPPSRNAAAVDPERVLREHQRCSKVEAAVLDDLADCLPLGCNVAYASNPAEAQRSGREHWAWMVVVEEEDEEDEEEEEKEDEKREEKEEDEDEEDEEELRLLGNWELVLREGQVSATPAMDIDLLNPDAKEEKCKHKLKRMIQSPNSFFMDVKCPGCLQITTVFSHAQTVVLCGNCNVMLCQPTGGLARLTESFVMADLDLVDSRSSPSQRIVGSGDRPGFRPGRSPGDAKRVAVLIPGTQTPQDCVTDLKALPVKVLADGSDSDFMPSLIGWVHRGMMRQASAIIRLVGSALERFEKDGYEVLFIGHSLGAGVSAIAGAVARLGIEKVKLKKVRSFCYATPAIGNGSFGKYCEGHAITVINCEDIVPRLSLETARKLREELSTRREAVRLFVSEDIAALKDVNNITEKKTRSKSASLKAMEVKQGEEAAEELANLGIPAPLPGTSAKVAAEVRMFFANVHLVKDVMFFVDGNQNQVERSKPVRPDQSHWYRHGGRGLSRYFRSLRIYLAGLEVRRLAMTWRRGERLESNIGEGTYGKVHKAFHVRSGEIVAIKKAKETVADRDVGGIGFTALREVKVMQAIQHPNVMTCLDVFVEGQAVHLVMPYMDTDLKKIIEDTSIDLTEVHCKCLAQQVLQGLGASLGVDGVDVTPNNVLLSFRTGLAKLSDFGFTRSLSSKRPMTTMCTTLWYRAPELLFGAKFYGTAVDLWSDGPAWSCGCVISELVLRHPLFPGRREFDMLQKAPEPGEPGGARGVIECRGTPTEEVWKDVSSLPNFLDPGFFTHPFPHPAIPPLPATQTPWSDVSSAFRRVSDTYRQLLDALLALDPKQRPKAQEALRLEPLGALKHNFFTSKSDSCEAHQLPFVQGEKNRRDWEILWIQDHGPKWCRCSVVAKLLPTGVAFVLCSQVFAWGVQLGWVEAEDCGLETLSVSLRTLGGRLLKMQLESQHRTPLSPLFSQLKGVAARVAGYRAVKESHGLGCHGMSLKLEDLLEPDDTDPASIRLVPPGRLIHLARYSGARRAWWVQRSHPVLHRIQVHHGIGQDHSGDSYREGLQEALLAANGILPKPWAPVDQAATCSCCSTDFVWSTVLRSEPHRLAARCRCHSCGDVVCDGCSQRKLPLPHVGILREVRVCDRCFLKPKTVTR</sequence>
<keyword evidence="17" id="KW-0472">Membrane</keyword>
<dbReference type="InterPro" id="IPR011332">
    <property type="entry name" value="Ribosomal_zn-bd"/>
</dbReference>
<feature type="compositionally biased region" description="Acidic residues" evidence="16">
    <location>
        <begin position="484"/>
        <end position="495"/>
    </location>
</feature>
<feature type="compositionally biased region" description="Acidic residues" evidence="16">
    <location>
        <begin position="465"/>
        <end position="477"/>
    </location>
</feature>
<proteinExistence type="inferred from homology"/>
<evidence type="ECO:0000256" key="12">
    <source>
        <dbReference type="ARBA" id="ARBA00041902"/>
    </source>
</evidence>
<evidence type="ECO:0000256" key="16">
    <source>
        <dbReference type="SAM" id="MobiDB-lite"/>
    </source>
</evidence>
<reference evidence="20" key="1">
    <citation type="submission" date="2022-10" db="EMBL/GenBank/DDBJ databases">
        <authorList>
            <person name="Chen Y."/>
            <person name="Dougan E. K."/>
            <person name="Chan C."/>
            <person name="Rhodes N."/>
            <person name="Thang M."/>
        </authorList>
    </citation>
    <scope>NUCLEOTIDE SEQUENCE</scope>
</reference>
<evidence type="ECO:0000313" key="21">
    <source>
        <dbReference type="EMBL" id="CAL1140185.1"/>
    </source>
</evidence>
<dbReference type="InterPro" id="IPR017441">
    <property type="entry name" value="Protein_kinase_ATP_BS"/>
</dbReference>
<dbReference type="Pfam" id="PF01363">
    <property type="entry name" value="FYVE"/>
    <property type="match status" value="1"/>
</dbReference>
<dbReference type="GO" id="GO:1990904">
    <property type="term" value="C:ribonucleoprotein complex"/>
    <property type="evidence" value="ECO:0007669"/>
    <property type="project" value="UniProtKB-KW"/>
</dbReference>
<evidence type="ECO:0000256" key="15">
    <source>
        <dbReference type="PROSITE-ProRule" id="PRU10141"/>
    </source>
</evidence>
<dbReference type="Gene3D" id="3.40.50.1820">
    <property type="entry name" value="alpha/beta hydrolase"/>
    <property type="match status" value="1"/>
</dbReference>
<evidence type="ECO:0000256" key="6">
    <source>
        <dbReference type="ARBA" id="ARBA00022833"/>
    </source>
</evidence>
<keyword evidence="3" id="KW-0479">Metal-binding</keyword>
<keyword evidence="9" id="KW-0687">Ribonucleoprotein</keyword>
<evidence type="ECO:0000256" key="17">
    <source>
        <dbReference type="SAM" id="Phobius"/>
    </source>
</evidence>
<feature type="region of interest" description="Disordered" evidence="16">
    <location>
        <begin position="465"/>
        <end position="496"/>
    </location>
</feature>
<evidence type="ECO:0000259" key="19">
    <source>
        <dbReference type="PROSITE" id="PS50178"/>
    </source>
</evidence>